<keyword evidence="4 6" id="KW-1133">Transmembrane helix</keyword>
<dbReference type="FunFam" id="3.80.10.10:FF:000135">
    <property type="entry name" value="Putative LRR receptor-like serine/threonine-protein kinase"/>
    <property type="match status" value="1"/>
</dbReference>
<evidence type="ECO:0000259" key="8">
    <source>
        <dbReference type="Pfam" id="PF12819"/>
    </source>
</evidence>
<accession>A0AA88D1F6</accession>
<keyword evidence="3 7" id="KW-0732">Signal</keyword>
<evidence type="ECO:0000313" key="10">
    <source>
        <dbReference type="Proteomes" id="UP001187192"/>
    </source>
</evidence>
<dbReference type="PANTHER" id="PTHR45631:SF191">
    <property type="entry name" value="DI-GLUCOSE BINDING PROTEIN WITH LEUCINE-RICH REPEAT DOMAIN-CONTAINING PROTEIN"/>
    <property type="match status" value="1"/>
</dbReference>
<reference evidence="9" key="1">
    <citation type="submission" date="2023-07" db="EMBL/GenBank/DDBJ databases">
        <title>draft genome sequence of fig (Ficus carica).</title>
        <authorList>
            <person name="Takahashi T."/>
            <person name="Nishimura K."/>
        </authorList>
    </citation>
    <scope>NUCLEOTIDE SEQUENCE</scope>
</reference>
<dbReference type="PANTHER" id="PTHR45631">
    <property type="entry name" value="OS07G0107800 PROTEIN-RELATED"/>
    <property type="match status" value="1"/>
</dbReference>
<protein>
    <recommendedName>
        <fullName evidence="8">Malectin-like domain-containing protein</fullName>
    </recommendedName>
</protein>
<name>A0AA88D1F6_FICCA</name>
<evidence type="ECO:0000256" key="5">
    <source>
        <dbReference type="ARBA" id="ARBA00023136"/>
    </source>
</evidence>
<evidence type="ECO:0000256" key="4">
    <source>
        <dbReference type="ARBA" id="ARBA00022989"/>
    </source>
</evidence>
<sequence>MSVVLLLSLSLLLLLSSSPSAAVSPPQSYPYGISYHIDCGGPTDSTDQFNTSWLSDRFFTGGSTAIVSEPLRFRHPQEKTLRYFPLSSGKKNCYIVPNLPDGRYYVRTFTVYDNYDGKSHSPSFDASVEGTVVFSWRSPWSEDLANSGAYSDLFVFVSDGQADVCFYGIATDPPVIGTLELVQVDPASYDSGSVGRDYVLVNYGRLAMGSGQWGPGFSNDTDLFGRSWQSDKDFRSPETKKSAKDVTTSSAIIAGTEMSPNYFPMKLFQSAVTVVGDGTLVYELPVDAKLDYLLWFHFAEIEPSVTRVGQRVFDVEINGKNVKRVDIFKEVGNLHAYSWNYTVKNLSSTVLTVKLVTVAGAALISGLENYALVPVDLATVPDQVVAMKALKESLRVPDRMGWNGDPCAPTTWDAWEGVTCHVNKNGTALVISQIDLGIQGLKGYISDQIGLLSNLVSLNLSSNSLGGTLPDGLGQKSLTRLDLSGNQFTGSIPETLTTSSLQLVLLNDNLLEGQVPEELYSIAVHGGAIDLSGNKGLCGVPTLPECPLFWENGGLSKKGKIAIGVSSALIFFVLLLVGYLFCIRRGRNDYDFGLPQELMSLYAKRNRYQRQKSLMHLEMESQHAKALQTPPYTPR</sequence>
<dbReference type="Pfam" id="PF12819">
    <property type="entry name" value="Malectin_like"/>
    <property type="match status" value="1"/>
</dbReference>
<dbReference type="Gene3D" id="2.60.120.430">
    <property type="entry name" value="Galactose-binding lectin"/>
    <property type="match status" value="2"/>
</dbReference>
<proteinExistence type="predicted"/>
<evidence type="ECO:0000256" key="1">
    <source>
        <dbReference type="ARBA" id="ARBA00004167"/>
    </source>
</evidence>
<organism evidence="9 10">
    <name type="scientific">Ficus carica</name>
    <name type="common">Common fig</name>
    <dbReference type="NCBI Taxonomy" id="3494"/>
    <lineage>
        <taxon>Eukaryota</taxon>
        <taxon>Viridiplantae</taxon>
        <taxon>Streptophyta</taxon>
        <taxon>Embryophyta</taxon>
        <taxon>Tracheophyta</taxon>
        <taxon>Spermatophyta</taxon>
        <taxon>Magnoliopsida</taxon>
        <taxon>eudicotyledons</taxon>
        <taxon>Gunneridae</taxon>
        <taxon>Pentapetalae</taxon>
        <taxon>rosids</taxon>
        <taxon>fabids</taxon>
        <taxon>Rosales</taxon>
        <taxon>Moraceae</taxon>
        <taxon>Ficeae</taxon>
        <taxon>Ficus</taxon>
    </lineage>
</organism>
<evidence type="ECO:0000256" key="2">
    <source>
        <dbReference type="ARBA" id="ARBA00022692"/>
    </source>
</evidence>
<dbReference type="InterPro" id="IPR024788">
    <property type="entry name" value="Malectin-like_Carb-bd_dom"/>
</dbReference>
<comment type="caution">
    <text evidence="9">The sequence shown here is derived from an EMBL/GenBank/DDBJ whole genome shotgun (WGS) entry which is preliminary data.</text>
</comment>
<comment type="subcellular location">
    <subcellularLocation>
        <location evidence="1">Membrane</location>
        <topology evidence="1">Single-pass membrane protein</topology>
    </subcellularLocation>
</comment>
<evidence type="ECO:0000313" key="9">
    <source>
        <dbReference type="EMBL" id="GMN38816.1"/>
    </source>
</evidence>
<evidence type="ECO:0000256" key="7">
    <source>
        <dbReference type="SAM" id="SignalP"/>
    </source>
</evidence>
<dbReference type="Gramene" id="FCD_00011348-RA">
    <property type="protein sequence ID" value="FCD_00011348-RA:cds"/>
    <property type="gene ID" value="FCD_00011348"/>
</dbReference>
<dbReference type="EMBL" id="BTGU01000008">
    <property type="protein sequence ID" value="GMN38816.1"/>
    <property type="molecule type" value="Genomic_DNA"/>
</dbReference>
<feature type="chain" id="PRO_5041639657" description="Malectin-like domain-containing protein" evidence="7">
    <location>
        <begin position="23"/>
        <end position="635"/>
    </location>
</feature>
<keyword evidence="2 6" id="KW-0812">Transmembrane</keyword>
<keyword evidence="5 6" id="KW-0472">Membrane</keyword>
<dbReference type="Pfam" id="PF00560">
    <property type="entry name" value="LRR_1"/>
    <property type="match status" value="2"/>
</dbReference>
<dbReference type="Gene3D" id="3.80.10.10">
    <property type="entry name" value="Ribonuclease Inhibitor"/>
    <property type="match status" value="1"/>
</dbReference>
<dbReference type="InterPro" id="IPR001611">
    <property type="entry name" value="Leu-rich_rpt"/>
</dbReference>
<evidence type="ECO:0000256" key="6">
    <source>
        <dbReference type="SAM" id="Phobius"/>
    </source>
</evidence>
<dbReference type="GO" id="GO:0016020">
    <property type="term" value="C:membrane"/>
    <property type="evidence" value="ECO:0007669"/>
    <property type="project" value="UniProtKB-SubCell"/>
</dbReference>
<keyword evidence="10" id="KW-1185">Reference proteome</keyword>
<feature type="signal peptide" evidence="7">
    <location>
        <begin position="1"/>
        <end position="22"/>
    </location>
</feature>
<dbReference type="InterPro" id="IPR032675">
    <property type="entry name" value="LRR_dom_sf"/>
</dbReference>
<dbReference type="Proteomes" id="UP001187192">
    <property type="component" value="Unassembled WGS sequence"/>
</dbReference>
<dbReference type="AlphaFoldDB" id="A0AA88D1F6"/>
<feature type="domain" description="Malectin-like" evidence="8">
    <location>
        <begin position="37"/>
        <end position="371"/>
    </location>
</feature>
<gene>
    <name evidence="9" type="ORF">TIFTF001_008048</name>
</gene>
<evidence type="ECO:0000256" key="3">
    <source>
        <dbReference type="ARBA" id="ARBA00022729"/>
    </source>
</evidence>
<dbReference type="SUPFAM" id="SSF52058">
    <property type="entry name" value="L domain-like"/>
    <property type="match status" value="1"/>
</dbReference>
<feature type="transmembrane region" description="Helical" evidence="6">
    <location>
        <begin position="561"/>
        <end position="582"/>
    </location>
</feature>